<protein>
    <recommendedName>
        <fullName evidence="5">Ion transport domain-containing protein</fullName>
    </recommendedName>
</protein>
<dbReference type="VEuPathDB" id="FungiDB:FUN_016191"/>
<evidence type="ECO:0000256" key="1">
    <source>
        <dbReference type="SAM" id="Phobius"/>
    </source>
</evidence>
<comment type="caution">
    <text evidence="3">The sequence shown here is derived from an EMBL/GenBank/DDBJ whole genome shotgun (WGS) entry which is preliminary data.</text>
</comment>
<gene>
    <name evidence="3" type="ORF">RhiirA5_421729</name>
</gene>
<sequence>MIVILAFAHTMFLLLRNPVNISTNNSTYSGVATNSLTNESLNIKLKSDFDSNSNDNLYTFFYKAIMTTYFWTSGNWIQKEQFDFWAVDIYSFIASIFLVVVLQNMLIAFMSRQILLKHKANRIADYEALYHFNIFSNDIKAKPKFIYYIGQPENYEEWNNIRKANDKCTIYKDLIVEHISTKFIFGERNYDHHSIWEY</sequence>
<accession>A0A2N0PDE5</accession>
<dbReference type="AlphaFoldDB" id="A0A2N0PDE5"/>
<evidence type="ECO:0000313" key="3">
    <source>
        <dbReference type="EMBL" id="PKC04827.1"/>
    </source>
</evidence>
<proteinExistence type="predicted"/>
<keyword evidence="1" id="KW-0812">Transmembrane</keyword>
<evidence type="ECO:0000313" key="4">
    <source>
        <dbReference type="Proteomes" id="UP000232722"/>
    </source>
</evidence>
<reference evidence="3 4" key="1">
    <citation type="submission" date="2016-04" db="EMBL/GenBank/DDBJ databases">
        <title>Genome analyses suggest a sexual origin of heterokaryosis in a supposedly ancient asexual fungus.</title>
        <authorList>
            <person name="Ropars J."/>
            <person name="Sedzielewska K."/>
            <person name="Noel J."/>
            <person name="Charron P."/>
            <person name="Farinelli L."/>
            <person name="Marton T."/>
            <person name="Kruger M."/>
            <person name="Pelin A."/>
            <person name="Brachmann A."/>
            <person name="Corradi N."/>
        </authorList>
    </citation>
    <scope>NUCLEOTIDE SEQUENCE [LARGE SCALE GENOMIC DNA]</scope>
    <source>
        <strain evidence="3 4">A5</strain>
    </source>
</reference>
<feature type="transmembrane region" description="Helical" evidence="1">
    <location>
        <begin position="89"/>
        <end position="109"/>
    </location>
</feature>
<feature type="chain" id="PRO_5014696518" description="Ion transport domain-containing protein" evidence="2">
    <location>
        <begin position="22"/>
        <end position="198"/>
    </location>
</feature>
<evidence type="ECO:0000256" key="2">
    <source>
        <dbReference type="SAM" id="SignalP"/>
    </source>
</evidence>
<reference evidence="3 4" key="2">
    <citation type="submission" date="2017-09" db="EMBL/GenBank/DDBJ databases">
        <title>Extensive intraspecific genome diversity in a model arbuscular mycorrhizal fungus.</title>
        <authorList>
            <person name="Chen E.C."/>
            <person name="Morin E."/>
            <person name="Beaudet D."/>
            <person name="Noel J."/>
            <person name="Ndikumana S."/>
            <person name="Charron P."/>
            <person name="St-Onge C."/>
            <person name="Giorgi J."/>
            <person name="Grigoriev I.V."/>
            <person name="Roux C."/>
            <person name="Martin F.M."/>
            <person name="Corradi N."/>
        </authorList>
    </citation>
    <scope>NUCLEOTIDE SEQUENCE [LARGE SCALE GENOMIC DNA]</scope>
    <source>
        <strain evidence="3 4">A5</strain>
    </source>
</reference>
<dbReference type="EMBL" id="LLXJ01000952">
    <property type="protein sequence ID" value="PKC04827.1"/>
    <property type="molecule type" value="Genomic_DNA"/>
</dbReference>
<name>A0A2N0PDE5_9GLOM</name>
<keyword evidence="1" id="KW-1133">Transmembrane helix</keyword>
<dbReference type="Proteomes" id="UP000232722">
    <property type="component" value="Unassembled WGS sequence"/>
</dbReference>
<keyword evidence="1" id="KW-0472">Membrane</keyword>
<organism evidence="3 4">
    <name type="scientific">Rhizophagus irregularis</name>
    <dbReference type="NCBI Taxonomy" id="588596"/>
    <lineage>
        <taxon>Eukaryota</taxon>
        <taxon>Fungi</taxon>
        <taxon>Fungi incertae sedis</taxon>
        <taxon>Mucoromycota</taxon>
        <taxon>Glomeromycotina</taxon>
        <taxon>Glomeromycetes</taxon>
        <taxon>Glomerales</taxon>
        <taxon>Glomeraceae</taxon>
        <taxon>Rhizophagus</taxon>
    </lineage>
</organism>
<feature type="signal peptide" evidence="2">
    <location>
        <begin position="1"/>
        <end position="21"/>
    </location>
</feature>
<keyword evidence="2" id="KW-0732">Signal</keyword>
<evidence type="ECO:0008006" key="5">
    <source>
        <dbReference type="Google" id="ProtNLM"/>
    </source>
</evidence>